<evidence type="ECO:0000313" key="1">
    <source>
        <dbReference type="EMBL" id="EAZ93398.1"/>
    </source>
</evidence>
<dbReference type="EMBL" id="AAXW01000002">
    <property type="protein sequence ID" value="EAZ93398.1"/>
    <property type="molecule type" value="Genomic_DNA"/>
</dbReference>
<evidence type="ECO:0000313" key="2">
    <source>
        <dbReference type="Proteomes" id="UP000003781"/>
    </source>
</evidence>
<proteinExistence type="predicted"/>
<dbReference type="AlphaFoldDB" id="A3IHW6"/>
<keyword evidence="2" id="KW-1185">Reference proteome</keyword>
<protein>
    <submittedName>
        <fullName evidence="1">Uncharacterized protein</fullName>
    </submittedName>
</protein>
<sequence>MVREAICADSSLFIDSLKYVFDLILV</sequence>
<accession>A3IHW6</accession>
<gene>
    <name evidence="1" type="ORF">CY0110_16422</name>
</gene>
<comment type="caution">
    <text evidence="1">The sequence shown here is derived from an EMBL/GenBank/DDBJ whole genome shotgun (WGS) entry which is preliminary data.</text>
</comment>
<organism evidence="1 2">
    <name type="scientific">Crocosphaera chwakensis CCY0110</name>
    <dbReference type="NCBI Taxonomy" id="391612"/>
    <lineage>
        <taxon>Bacteria</taxon>
        <taxon>Bacillati</taxon>
        <taxon>Cyanobacteriota</taxon>
        <taxon>Cyanophyceae</taxon>
        <taxon>Oscillatoriophycideae</taxon>
        <taxon>Chroococcales</taxon>
        <taxon>Aphanothecaceae</taxon>
        <taxon>Crocosphaera</taxon>
        <taxon>Crocosphaera chwakensis</taxon>
    </lineage>
</organism>
<name>A3IHW6_9CHRO</name>
<dbReference type="Proteomes" id="UP000003781">
    <property type="component" value="Unassembled WGS sequence"/>
</dbReference>
<reference evidence="1 2" key="1">
    <citation type="submission" date="2007-03" db="EMBL/GenBank/DDBJ databases">
        <authorList>
            <person name="Stal L."/>
            <person name="Ferriera S."/>
            <person name="Johnson J."/>
            <person name="Kravitz S."/>
            <person name="Beeson K."/>
            <person name="Sutton G."/>
            <person name="Rogers Y.-H."/>
            <person name="Friedman R."/>
            <person name="Frazier M."/>
            <person name="Venter J.C."/>
        </authorList>
    </citation>
    <scope>NUCLEOTIDE SEQUENCE [LARGE SCALE GENOMIC DNA]</scope>
    <source>
        <strain evidence="1 2">CCY0110</strain>
    </source>
</reference>